<evidence type="ECO:0000313" key="2">
    <source>
        <dbReference type="EMBL" id="KAJ3843734.1"/>
    </source>
</evidence>
<comment type="caution">
    <text evidence="2">The sequence shown here is derived from an EMBL/GenBank/DDBJ whole genome shotgun (WGS) entry which is preliminary data.</text>
</comment>
<feature type="region of interest" description="Disordered" evidence="1">
    <location>
        <begin position="435"/>
        <end position="506"/>
    </location>
</feature>
<dbReference type="GO" id="GO:0042781">
    <property type="term" value="F:3'-tRNA processing endoribonuclease activity"/>
    <property type="evidence" value="ECO:0007669"/>
    <property type="project" value="TreeGrafter"/>
</dbReference>
<dbReference type="EMBL" id="MU805969">
    <property type="protein sequence ID" value="KAJ3843734.1"/>
    <property type="molecule type" value="Genomic_DNA"/>
</dbReference>
<name>A0AA38UJN0_9AGAR</name>
<dbReference type="AlphaFoldDB" id="A0AA38UJN0"/>
<dbReference type="SUPFAM" id="SSF56281">
    <property type="entry name" value="Metallo-hydrolase/oxidoreductase"/>
    <property type="match status" value="1"/>
</dbReference>
<dbReference type="GO" id="GO:0005634">
    <property type="term" value="C:nucleus"/>
    <property type="evidence" value="ECO:0007669"/>
    <property type="project" value="TreeGrafter"/>
</dbReference>
<dbReference type="InterPro" id="IPR036866">
    <property type="entry name" value="RibonucZ/Hydroxyglut_hydro"/>
</dbReference>
<feature type="compositionally biased region" description="Basic and acidic residues" evidence="1">
    <location>
        <begin position="469"/>
        <end position="482"/>
    </location>
</feature>
<accession>A0AA38UJN0</accession>
<dbReference type="Gene3D" id="3.60.15.10">
    <property type="entry name" value="Ribonuclease Z/Hydroxyacylglutathione hydrolase-like"/>
    <property type="match status" value="1"/>
</dbReference>
<keyword evidence="3" id="KW-1185">Reference proteome</keyword>
<organism evidence="2 3">
    <name type="scientific">Lentinula raphanica</name>
    <dbReference type="NCBI Taxonomy" id="153919"/>
    <lineage>
        <taxon>Eukaryota</taxon>
        <taxon>Fungi</taxon>
        <taxon>Dikarya</taxon>
        <taxon>Basidiomycota</taxon>
        <taxon>Agaricomycotina</taxon>
        <taxon>Agaricomycetes</taxon>
        <taxon>Agaricomycetidae</taxon>
        <taxon>Agaricales</taxon>
        <taxon>Marasmiineae</taxon>
        <taxon>Omphalotaceae</taxon>
        <taxon>Lentinula</taxon>
    </lineage>
</organism>
<dbReference type="Pfam" id="PF23023">
    <property type="entry name" value="Anti-Pycsar_Apyc1"/>
    <property type="match status" value="1"/>
</dbReference>
<evidence type="ECO:0000256" key="1">
    <source>
        <dbReference type="SAM" id="MobiDB-lite"/>
    </source>
</evidence>
<proteinExistence type="predicted"/>
<feature type="compositionally biased region" description="Low complexity" evidence="1">
    <location>
        <begin position="440"/>
        <end position="453"/>
    </location>
</feature>
<gene>
    <name evidence="2" type="ORF">F5878DRAFT_604064</name>
</gene>
<dbReference type="PANTHER" id="PTHR46018">
    <property type="entry name" value="ZINC PHOSPHODIESTERASE ELAC PROTEIN 1"/>
    <property type="match status" value="1"/>
</dbReference>
<protein>
    <submittedName>
        <fullName evidence="2">Beta-lactamase-like protein</fullName>
    </submittedName>
</protein>
<evidence type="ECO:0000313" key="3">
    <source>
        <dbReference type="Proteomes" id="UP001163846"/>
    </source>
</evidence>
<reference evidence="2" key="1">
    <citation type="submission" date="2022-08" db="EMBL/GenBank/DDBJ databases">
        <authorList>
            <consortium name="DOE Joint Genome Institute"/>
            <person name="Min B."/>
            <person name="Riley R."/>
            <person name="Sierra-Patev S."/>
            <person name="Naranjo-Ortiz M."/>
            <person name="Looney B."/>
            <person name="Konkel Z."/>
            <person name="Slot J.C."/>
            <person name="Sakamoto Y."/>
            <person name="Steenwyk J.L."/>
            <person name="Rokas A."/>
            <person name="Carro J."/>
            <person name="Camarero S."/>
            <person name="Ferreira P."/>
            <person name="Molpeceres G."/>
            <person name="Ruiz-Duenas F.J."/>
            <person name="Serrano A."/>
            <person name="Henrissat B."/>
            <person name="Drula E."/>
            <person name="Hughes K.W."/>
            <person name="Mata J.L."/>
            <person name="Ishikawa N.K."/>
            <person name="Vargas-Isla R."/>
            <person name="Ushijima S."/>
            <person name="Smith C.A."/>
            <person name="Ahrendt S."/>
            <person name="Andreopoulos W."/>
            <person name="He G."/>
            <person name="Labutti K."/>
            <person name="Lipzen A."/>
            <person name="Ng V."/>
            <person name="Sandor L."/>
            <person name="Barry K."/>
            <person name="Martinez A.T."/>
            <person name="Xiao Y."/>
            <person name="Gibbons J.G."/>
            <person name="Terashima K."/>
            <person name="Hibbett D.S."/>
            <person name="Grigoriev I.V."/>
        </authorList>
    </citation>
    <scope>NUCLEOTIDE SEQUENCE</scope>
    <source>
        <strain evidence="2">TFB9207</strain>
    </source>
</reference>
<dbReference type="Proteomes" id="UP001163846">
    <property type="component" value="Unassembled WGS sequence"/>
</dbReference>
<dbReference type="PANTHER" id="PTHR46018:SF2">
    <property type="entry name" value="ZINC PHOSPHODIESTERASE ELAC PROTEIN 1"/>
    <property type="match status" value="1"/>
</dbReference>
<sequence length="506" mass="55799">MTIIRALTRRTTHSLIFTRSFTTSHSEIYIPKKMLTSTMTVTFLGTSSGGGPSTSRNCSSLVADVLGDNSLWMVDCAEGTLRQFHLQPSSMDRSKLRVSQVKKIFITHMHADHVMGIVPVLRNLLFPVPIGPDAEELEALRKPYPTIEIYGPAGIRTFVRSILKMTLTRMADKYVVHELLTPTDPVTSCSPDDMHVNEAAGENIVCSTEDGLWRNVTQGKGILGPVVVDAGPIVHRDPCIGYVIRETVHPFRKIVILGDTCDPSAIMPLCISPSPSLLIHEAADAHIPQEIDAKAKRSYNVVSEKAIARGHSLPGMAGAFAKACGAQKLVLNHIGGRFPTPIASEGARITNIRSNVITEIERQANEAWGMGTARVAWDYMRVAVPYFETNLPQTAVEDQYANQRPASSQISADVEMGYSHTDSYPTVYNTWENSHTETRSNSSSHATISNSGSRSDRQRGRANWFTRPSRGDDEVFRKREDGGSDNVDLSQNRNHRNYGAQRKGRS</sequence>